<feature type="transmembrane region" description="Helical" evidence="11">
    <location>
        <begin position="218"/>
        <end position="244"/>
    </location>
</feature>
<evidence type="ECO:0000259" key="12">
    <source>
        <dbReference type="Pfam" id="PF01435"/>
    </source>
</evidence>
<accession>A0A934RMN8</accession>
<evidence type="ECO:0000256" key="2">
    <source>
        <dbReference type="ARBA" id="ARBA00022475"/>
    </source>
</evidence>
<reference evidence="13" key="1">
    <citation type="submission" date="2021-01" db="EMBL/GenBank/DDBJ databases">
        <title>Modified the classification status of verrucomicrobia.</title>
        <authorList>
            <person name="Feng X."/>
        </authorList>
    </citation>
    <scope>NUCLEOTIDE SEQUENCE</scope>
    <source>
        <strain evidence="13">KCTC 12986</strain>
    </source>
</reference>
<evidence type="ECO:0000313" key="13">
    <source>
        <dbReference type="EMBL" id="MBK1833633.1"/>
    </source>
</evidence>
<feature type="transmembrane region" description="Helical" evidence="11">
    <location>
        <begin position="180"/>
        <end position="198"/>
    </location>
</feature>
<comment type="caution">
    <text evidence="13">The sequence shown here is derived from an EMBL/GenBank/DDBJ whole genome shotgun (WGS) entry which is preliminary data.</text>
</comment>
<evidence type="ECO:0000256" key="7">
    <source>
        <dbReference type="ARBA" id="ARBA00022833"/>
    </source>
</evidence>
<evidence type="ECO:0000256" key="5">
    <source>
        <dbReference type="ARBA" id="ARBA00022723"/>
    </source>
</evidence>
<evidence type="ECO:0000256" key="9">
    <source>
        <dbReference type="ARBA" id="ARBA00023049"/>
    </source>
</evidence>
<sequence>MDFFQAQDEARKKTGWLLFAFLFCVVGVVVSIALLSWGLSILIGENLPLPFTASIGAGVGGLILLASGFKALQLRGGGGVVARDLGGRLVDPSTTETHERRLLNVVEEMAIASGVPVPQVYVMDEEGDINAFAAGTEPGNAAIGVTRGCLTLLNRAELQGVIAHEFSHILNGDMKLNMRLIGWIFGLVVLTIMGRGILHSLRFVRVNGSNREGNSTGAILLAILAVGLGLLVIGGIGTFFARVLQAAVSRQREFLADASAVQFTREPEGLAGALKKIGGAGSKIQSAKAAEASHCFFANGGLFAFGFATHPPLEVRIRRLQKDWDGHFSASSLAPIAARESSPSRERDARLAGFADASRLGDSARVHLAQGHRLREELPREWQEAVHHREEAQALVFGLLLAEDQALRAEEVATLREKAGPDAAELALRWQGALGEAHSANKIALIDLAVPTLRNLSRPEYERFVGLSRDLIASDGRVDIFEFMLQRLIEHHLAGHFAHRGSPRIRYHQISDLSSEAELLLSAFAHLNPEPAQAFEQGWRELALASGQLRPAGEIDLSKINRHLERFEEASPLLKRTFLQACTRTVASDGQLSSREAELLRAMADSIGCPLAPWVEELEHGER</sequence>
<dbReference type="Gene3D" id="3.30.2010.10">
    <property type="entry name" value="Metalloproteases ('zincins'), catalytic domain"/>
    <property type="match status" value="1"/>
</dbReference>
<keyword evidence="5" id="KW-0479">Metal-binding</keyword>
<evidence type="ECO:0000256" key="11">
    <source>
        <dbReference type="SAM" id="Phobius"/>
    </source>
</evidence>
<evidence type="ECO:0000256" key="1">
    <source>
        <dbReference type="ARBA" id="ARBA00001947"/>
    </source>
</evidence>
<proteinExistence type="predicted"/>
<dbReference type="AlphaFoldDB" id="A0A934RMN8"/>
<keyword evidence="4 11" id="KW-0812">Transmembrane</keyword>
<keyword evidence="3" id="KW-0645">Protease</keyword>
<keyword evidence="8 11" id="KW-1133">Transmembrane helix</keyword>
<keyword evidence="14" id="KW-1185">Reference proteome</keyword>
<keyword evidence="2" id="KW-1003">Cell membrane</keyword>
<dbReference type="GO" id="GO:0004222">
    <property type="term" value="F:metalloendopeptidase activity"/>
    <property type="evidence" value="ECO:0007669"/>
    <property type="project" value="InterPro"/>
</dbReference>
<protein>
    <submittedName>
        <fullName evidence="13">M48 family metallopeptidase</fullName>
    </submittedName>
</protein>
<dbReference type="GO" id="GO:0006508">
    <property type="term" value="P:proteolysis"/>
    <property type="evidence" value="ECO:0007669"/>
    <property type="project" value="UniProtKB-KW"/>
</dbReference>
<comment type="cofactor">
    <cofactor evidence="1">
        <name>Zn(2+)</name>
        <dbReference type="ChEBI" id="CHEBI:29105"/>
    </cofactor>
</comment>
<name>A0A934RMN8_9BACT</name>
<dbReference type="GO" id="GO:0046872">
    <property type="term" value="F:metal ion binding"/>
    <property type="evidence" value="ECO:0007669"/>
    <property type="project" value="UniProtKB-KW"/>
</dbReference>
<evidence type="ECO:0000256" key="10">
    <source>
        <dbReference type="ARBA" id="ARBA00023136"/>
    </source>
</evidence>
<dbReference type="Pfam" id="PF01435">
    <property type="entry name" value="Peptidase_M48"/>
    <property type="match status" value="1"/>
</dbReference>
<feature type="transmembrane region" description="Helical" evidence="11">
    <location>
        <begin position="16"/>
        <end position="43"/>
    </location>
</feature>
<dbReference type="CDD" id="cd07340">
    <property type="entry name" value="M48B_Htpx_like"/>
    <property type="match status" value="1"/>
</dbReference>
<gene>
    <name evidence="13" type="ORF">JIN78_06120</name>
</gene>
<evidence type="ECO:0000256" key="8">
    <source>
        <dbReference type="ARBA" id="ARBA00022989"/>
    </source>
</evidence>
<dbReference type="Proteomes" id="UP000604083">
    <property type="component" value="Unassembled WGS sequence"/>
</dbReference>
<evidence type="ECO:0000256" key="4">
    <source>
        <dbReference type="ARBA" id="ARBA00022692"/>
    </source>
</evidence>
<organism evidence="13 14">
    <name type="scientific">Roseibacillus ishigakijimensis</name>
    <dbReference type="NCBI Taxonomy" id="454146"/>
    <lineage>
        <taxon>Bacteria</taxon>
        <taxon>Pseudomonadati</taxon>
        <taxon>Verrucomicrobiota</taxon>
        <taxon>Verrucomicrobiia</taxon>
        <taxon>Verrucomicrobiales</taxon>
        <taxon>Verrucomicrobiaceae</taxon>
        <taxon>Roseibacillus</taxon>
    </lineage>
</organism>
<dbReference type="PANTHER" id="PTHR43221">
    <property type="entry name" value="PROTEASE HTPX"/>
    <property type="match status" value="1"/>
</dbReference>
<keyword evidence="6" id="KW-0378">Hydrolase</keyword>
<feature type="transmembrane region" description="Helical" evidence="11">
    <location>
        <begin position="49"/>
        <end position="69"/>
    </location>
</feature>
<evidence type="ECO:0000256" key="6">
    <source>
        <dbReference type="ARBA" id="ARBA00022801"/>
    </source>
</evidence>
<keyword evidence="7" id="KW-0862">Zinc</keyword>
<feature type="domain" description="Peptidase M48" evidence="12">
    <location>
        <begin position="98"/>
        <end position="322"/>
    </location>
</feature>
<keyword evidence="9" id="KW-0482">Metalloprotease</keyword>
<evidence type="ECO:0000313" key="14">
    <source>
        <dbReference type="Proteomes" id="UP000604083"/>
    </source>
</evidence>
<keyword evidence="10 11" id="KW-0472">Membrane</keyword>
<dbReference type="InterPro" id="IPR001915">
    <property type="entry name" value="Peptidase_M48"/>
</dbReference>
<dbReference type="InterPro" id="IPR050083">
    <property type="entry name" value="HtpX_protease"/>
</dbReference>
<dbReference type="PANTHER" id="PTHR43221:SF2">
    <property type="entry name" value="PROTEASE HTPX HOMOLOG"/>
    <property type="match status" value="1"/>
</dbReference>
<dbReference type="EMBL" id="JAENIO010000011">
    <property type="protein sequence ID" value="MBK1833633.1"/>
    <property type="molecule type" value="Genomic_DNA"/>
</dbReference>
<dbReference type="RefSeq" id="WP_200391068.1">
    <property type="nucleotide sequence ID" value="NZ_JAENIO010000011.1"/>
</dbReference>
<evidence type="ECO:0000256" key="3">
    <source>
        <dbReference type="ARBA" id="ARBA00022670"/>
    </source>
</evidence>